<dbReference type="RefSeq" id="WP_090367005.1">
    <property type="nucleotide sequence ID" value="NZ_FNEM01000015.1"/>
</dbReference>
<evidence type="ECO:0000256" key="1">
    <source>
        <dbReference type="SAM" id="MobiDB-lite"/>
    </source>
</evidence>
<feature type="compositionally biased region" description="Pro residues" evidence="1">
    <location>
        <begin position="65"/>
        <end position="81"/>
    </location>
</feature>
<reference evidence="4" key="1">
    <citation type="submission" date="2016-10" db="EMBL/GenBank/DDBJ databases">
        <authorList>
            <person name="Varghese N."/>
            <person name="Submissions S."/>
        </authorList>
    </citation>
    <scope>NUCLEOTIDE SEQUENCE [LARGE SCALE GENOMIC DNA]</scope>
    <source>
        <strain evidence="4">DSM 23317</strain>
    </source>
</reference>
<evidence type="ECO:0008006" key="5">
    <source>
        <dbReference type="Google" id="ProtNLM"/>
    </source>
</evidence>
<dbReference type="OrthoDB" id="5502479at2"/>
<evidence type="ECO:0000256" key="2">
    <source>
        <dbReference type="SAM" id="Phobius"/>
    </source>
</evidence>
<proteinExistence type="predicted"/>
<keyword evidence="2" id="KW-1133">Transmembrane helix</keyword>
<name>A0A1G8XKC9_9GAMM</name>
<keyword evidence="4" id="KW-1185">Reference proteome</keyword>
<evidence type="ECO:0000313" key="4">
    <source>
        <dbReference type="Proteomes" id="UP000199527"/>
    </source>
</evidence>
<dbReference type="Proteomes" id="UP000199527">
    <property type="component" value="Unassembled WGS sequence"/>
</dbReference>
<dbReference type="AlphaFoldDB" id="A0A1G8XKC9"/>
<keyword evidence="2" id="KW-0472">Membrane</keyword>
<accession>A0A1G8XKC9</accession>
<gene>
    <name evidence="3" type="ORF">SAMN04488540_11561</name>
</gene>
<dbReference type="EMBL" id="FNEM01000015">
    <property type="protein sequence ID" value="SDJ90837.1"/>
    <property type="molecule type" value="Genomic_DNA"/>
</dbReference>
<dbReference type="InterPro" id="IPR021382">
    <property type="entry name" value="DUF3014"/>
</dbReference>
<sequence>MNSNERDTNSSNSSTIAMVMVVLVILLSIGAWFYFAGDKEAPVATVDPIEPVIEPIVEVPAEPLPTEPVIEPEPQPEPQPAPEVVEPEPEPEAPKIELPPLAQSDEFAKAQLNGLSDGMQLGQFLVPDSLVRRFVGLVDNLAQGNLLREQGPFKRLSEEFKAVDVNGQLYLDPDGYHRYDAYTSFLYRLDEQALRDSFLLMEPLFEQAYAELGYEDSFRDRLDDAIDLLLSAPEMDTAIPLESHSVNYEFKDADLESLTDVEKLMLRMGPDNARKLKSTLRRFRAAMND</sequence>
<evidence type="ECO:0000313" key="3">
    <source>
        <dbReference type="EMBL" id="SDJ90837.1"/>
    </source>
</evidence>
<organism evidence="3 4">
    <name type="scientific">Ferrimonas sediminum</name>
    <dbReference type="NCBI Taxonomy" id="718193"/>
    <lineage>
        <taxon>Bacteria</taxon>
        <taxon>Pseudomonadati</taxon>
        <taxon>Pseudomonadota</taxon>
        <taxon>Gammaproteobacteria</taxon>
        <taxon>Alteromonadales</taxon>
        <taxon>Ferrimonadaceae</taxon>
        <taxon>Ferrimonas</taxon>
    </lineage>
</organism>
<dbReference type="Pfam" id="PF11219">
    <property type="entry name" value="DUF3014"/>
    <property type="match status" value="1"/>
</dbReference>
<protein>
    <recommendedName>
        <fullName evidence="5">DUF3014 domain-containing protein</fullName>
    </recommendedName>
</protein>
<feature type="transmembrane region" description="Helical" evidence="2">
    <location>
        <begin position="15"/>
        <end position="35"/>
    </location>
</feature>
<keyword evidence="2" id="KW-0812">Transmembrane</keyword>
<feature type="region of interest" description="Disordered" evidence="1">
    <location>
        <begin position="65"/>
        <end position="96"/>
    </location>
</feature>